<evidence type="ECO:0000313" key="3">
    <source>
        <dbReference type="Proteomes" id="UP001266305"/>
    </source>
</evidence>
<proteinExistence type="predicted"/>
<protein>
    <submittedName>
        <fullName evidence="2">Uncharacterized protein</fullName>
    </submittedName>
</protein>
<evidence type="ECO:0000256" key="1">
    <source>
        <dbReference type="SAM" id="MobiDB-lite"/>
    </source>
</evidence>
<dbReference type="EMBL" id="JASSZA010000006">
    <property type="protein sequence ID" value="KAK2107994.1"/>
    <property type="molecule type" value="Genomic_DNA"/>
</dbReference>
<dbReference type="Proteomes" id="UP001266305">
    <property type="component" value="Unassembled WGS sequence"/>
</dbReference>
<reference evidence="2 3" key="1">
    <citation type="submission" date="2023-05" db="EMBL/GenBank/DDBJ databases">
        <title>B98-5 Cell Line De Novo Hybrid Assembly: An Optical Mapping Approach.</title>
        <authorList>
            <person name="Kananen K."/>
            <person name="Auerbach J.A."/>
            <person name="Kautto E."/>
            <person name="Blachly J.S."/>
        </authorList>
    </citation>
    <scope>NUCLEOTIDE SEQUENCE [LARGE SCALE GENOMIC DNA]</scope>
    <source>
        <strain evidence="2">B95-8</strain>
        <tissue evidence="2">Cell line</tissue>
    </source>
</reference>
<feature type="non-terminal residue" evidence="2">
    <location>
        <position position="1"/>
    </location>
</feature>
<keyword evidence="3" id="KW-1185">Reference proteome</keyword>
<organism evidence="2 3">
    <name type="scientific">Saguinus oedipus</name>
    <name type="common">Cotton-top tamarin</name>
    <name type="synonym">Oedipomidas oedipus</name>
    <dbReference type="NCBI Taxonomy" id="9490"/>
    <lineage>
        <taxon>Eukaryota</taxon>
        <taxon>Metazoa</taxon>
        <taxon>Chordata</taxon>
        <taxon>Craniata</taxon>
        <taxon>Vertebrata</taxon>
        <taxon>Euteleostomi</taxon>
        <taxon>Mammalia</taxon>
        <taxon>Eutheria</taxon>
        <taxon>Euarchontoglires</taxon>
        <taxon>Primates</taxon>
        <taxon>Haplorrhini</taxon>
        <taxon>Platyrrhini</taxon>
        <taxon>Cebidae</taxon>
        <taxon>Callitrichinae</taxon>
        <taxon>Saguinus</taxon>
    </lineage>
</organism>
<comment type="caution">
    <text evidence="2">The sequence shown here is derived from an EMBL/GenBank/DDBJ whole genome shotgun (WGS) entry which is preliminary data.</text>
</comment>
<feature type="region of interest" description="Disordered" evidence="1">
    <location>
        <begin position="1"/>
        <end position="38"/>
    </location>
</feature>
<name>A0ABQ9VGH0_SAGOE</name>
<evidence type="ECO:0000313" key="2">
    <source>
        <dbReference type="EMBL" id="KAK2107994.1"/>
    </source>
</evidence>
<sequence length="161" mass="17326">PTGLGHQYGPRLGADDRHPPGSPSGAFSPSSPNMANKFPNEVKHRQSLKLRLLIGTGCDGLFIFIFAISTKEVPKEQHDLEASRSGGKIDLIAGSVSPSDSKSPPPRFPVTTLPTQEPAIYLNLLAVIQGTVMGHIIQQDAKHHPMSPCSTELQRIAMPMD</sequence>
<gene>
    <name evidence="2" type="ORF">P7K49_013159</name>
</gene>
<accession>A0ABQ9VGH0</accession>
<feature type="compositionally biased region" description="Low complexity" evidence="1">
    <location>
        <begin position="23"/>
        <end position="32"/>
    </location>
</feature>